<accession>A0A2U2PEL0</accession>
<organism evidence="2 3">
    <name type="scientific">Pararcticibacter amylolyticus</name>
    <dbReference type="NCBI Taxonomy" id="2173175"/>
    <lineage>
        <taxon>Bacteria</taxon>
        <taxon>Pseudomonadati</taxon>
        <taxon>Bacteroidota</taxon>
        <taxon>Sphingobacteriia</taxon>
        <taxon>Sphingobacteriales</taxon>
        <taxon>Sphingobacteriaceae</taxon>
        <taxon>Pararcticibacter</taxon>
    </lineage>
</organism>
<reference evidence="2 3" key="1">
    <citation type="submission" date="2018-04" db="EMBL/GenBank/DDBJ databases">
        <title>Pedobacter chongqingensis sp. nov., isolated from a rottenly hemp rope.</title>
        <authorList>
            <person name="Cai Y."/>
        </authorList>
    </citation>
    <scope>NUCLEOTIDE SEQUENCE [LARGE SCALE GENOMIC DNA]</scope>
    <source>
        <strain evidence="2 3">FJ4-8</strain>
    </source>
</reference>
<gene>
    <name evidence="2" type="ORF">DDR33_15175</name>
</gene>
<dbReference type="OrthoDB" id="680777at2"/>
<name>A0A2U2PEL0_9SPHI</name>
<proteinExistence type="predicted"/>
<dbReference type="Proteomes" id="UP000245647">
    <property type="component" value="Unassembled WGS sequence"/>
</dbReference>
<feature type="chain" id="PRO_5015669869" description="DUF4177 domain-containing protein" evidence="1">
    <location>
        <begin position="21"/>
        <end position="150"/>
    </location>
</feature>
<evidence type="ECO:0008006" key="4">
    <source>
        <dbReference type="Google" id="ProtNLM"/>
    </source>
</evidence>
<keyword evidence="3" id="KW-1185">Reference proteome</keyword>
<evidence type="ECO:0000313" key="2">
    <source>
        <dbReference type="EMBL" id="PWG79754.1"/>
    </source>
</evidence>
<dbReference type="EMBL" id="QEAS01000012">
    <property type="protein sequence ID" value="PWG79754.1"/>
    <property type="molecule type" value="Genomic_DNA"/>
</dbReference>
<evidence type="ECO:0000313" key="3">
    <source>
        <dbReference type="Proteomes" id="UP000245647"/>
    </source>
</evidence>
<comment type="caution">
    <text evidence="2">The sequence shown here is derived from an EMBL/GenBank/DDBJ whole genome shotgun (WGS) entry which is preliminary data.</text>
</comment>
<dbReference type="RefSeq" id="WP_109416653.1">
    <property type="nucleotide sequence ID" value="NZ_QEAS01000012.1"/>
</dbReference>
<keyword evidence="1" id="KW-0732">Signal</keyword>
<feature type="signal peptide" evidence="1">
    <location>
        <begin position="1"/>
        <end position="20"/>
    </location>
</feature>
<protein>
    <recommendedName>
        <fullName evidence="4">DUF4177 domain-containing protein</fullName>
    </recommendedName>
</protein>
<dbReference type="AlphaFoldDB" id="A0A2U2PEL0"/>
<evidence type="ECO:0000256" key="1">
    <source>
        <dbReference type="SAM" id="SignalP"/>
    </source>
</evidence>
<sequence length="150" mass="16521">MKYMYFLLISLPMMSLSSFAQTTVQYKVVTIVESIVPGGLGRSRIIETKSDVNVAEFTTERIDGKDSKQGDIKRSDAKVDTFAETKLLNFFSVAGINFQNIASNDAIITSKMNELAKEGWKLAFVTSGVESDGGKDDGNGIFITRLIFTK</sequence>